<sequence length="54" mass="6331">MEKKANVLCARTHTRSISLFHFSNCHEDNRSELSCHGNSRAFVWFCRAKTKDYP</sequence>
<evidence type="ECO:0000313" key="1">
    <source>
        <dbReference type="EMBL" id="KOF65933.1"/>
    </source>
</evidence>
<protein>
    <submittedName>
        <fullName evidence="1">Uncharacterized protein</fullName>
    </submittedName>
</protein>
<proteinExistence type="predicted"/>
<gene>
    <name evidence="1" type="ORF">OCBIM_22013973mg</name>
</gene>
<dbReference type="AlphaFoldDB" id="A0A0L8FMQ8"/>
<name>A0A0L8FMQ8_OCTBM</name>
<accession>A0A0L8FMQ8</accession>
<organism evidence="1">
    <name type="scientific">Octopus bimaculoides</name>
    <name type="common">California two-spotted octopus</name>
    <dbReference type="NCBI Taxonomy" id="37653"/>
    <lineage>
        <taxon>Eukaryota</taxon>
        <taxon>Metazoa</taxon>
        <taxon>Spiralia</taxon>
        <taxon>Lophotrochozoa</taxon>
        <taxon>Mollusca</taxon>
        <taxon>Cephalopoda</taxon>
        <taxon>Coleoidea</taxon>
        <taxon>Octopodiformes</taxon>
        <taxon>Octopoda</taxon>
        <taxon>Incirrata</taxon>
        <taxon>Octopodidae</taxon>
        <taxon>Octopus</taxon>
    </lineage>
</organism>
<dbReference type="EMBL" id="KQ428716">
    <property type="protein sequence ID" value="KOF65933.1"/>
    <property type="molecule type" value="Genomic_DNA"/>
</dbReference>
<reference evidence="1" key="1">
    <citation type="submission" date="2015-07" db="EMBL/GenBank/DDBJ databases">
        <title>MeaNS - Measles Nucleotide Surveillance Program.</title>
        <authorList>
            <person name="Tran T."/>
            <person name="Druce J."/>
        </authorList>
    </citation>
    <scope>NUCLEOTIDE SEQUENCE</scope>
    <source>
        <strain evidence="1">UCB-OBI-ISO-001</strain>
        <tissue evidence="1">Gonad</tissue>
    </source>
</reference>